<dbReference type="GO" id="GO:0008964">
    <property type="term" value="F:phosphoenolpyruvate carboxylase activity"/>
    <property type="evidence" value="ECO:0007669"/>
    <property type="project" value="InterPro"/>
</dbReference>
<dbReference type="GO" id="GO:0005829">
    <property type="term" value="C:cytosol"/>
    <property type="evidence" value="ECO:0007669"/>
    <property type="project" value="TreeGrafter"/>
</dbReference>
<evidence type="ECO:0000313" key="4">
    <source>
        <dbReference type="EMBL" id="PTX42791.1"/>
    </source>
</evidence>
<evidence type="ECO:0000256" key="2">
    <source>
        <dbReference type="ARBA" id="ARBA00022419"/>
    </source>
</evidence>
<sequence length="830" mass="91049">MSAIAQEFEASQLRRLSERGGAPVAGGFSAVLQRARSMQVSPGQMAAALSRLRICPTMTAHPTETKRVTVLEIHRRIYRRLTELLTRTWAPQEEASYRDALLAEVELLWLTGELRLAKPTVQQEIDWGIHFFHEVLFDALPTLVDGLGYALEHQYGLEPPEHFLQFSSWIGGDRDGNPFVTAEVTRYALQRYREAALSKARASLLALIPSLSVAMSVAEPSTRFMAALEDALDHCGSARAAIEQRNPGEPFRQFAAALLLRLEATLSGDPGVVPFGRSEEFRLAVMALRHGLSECGAAAVSRRRVLPLERRARIFGFHTVSLDIRQNATVVNRSLAEILRLLDPADCPMPGTLGWSARLARALKEDPPDFASLQTSEETRDLITLFEVLIDARRRDPAAIGAFVLSMTTSAEDILAVHVLARWATGPFHGGQKALSVVPLFETIADLRAAPGIMTAVLGNRAVRRMIHEAGDSQEVMLGYSDSNKDGGFLASNWELFKAQMALRKVGARHRIDVSFFHGRGGSVSRGGAPTGRAIGAQPPGTVNGRLRVTEQGEIVSARFANRGTALAHLEHLVASVLLHTLEPPGAQRPDEAGEFFEALEALSGLSHTKYLDLIRTPGFISYFDQASPISELGLLKMGSRPARRFGGATRDISDLRAIPWVFAWSQNRHMLTGWYGIGTALSNLARVRGDSGMALLRRMFEGSRLFRLVIDEAEKLLLQSDLGIASLYADLVTDKQSAAAVFGAISAEHDLTREMILRITGEGNLCQRFPEFHARVHEMRPQMEGLHRLQVDTLRKVRASGGPEAATQDDISTLMMTIHVISGALGWTG</sequence>
<organism evidence="4 5">
    <name type="scientific">Gemmobacter caeni</name>
    <dbReference type="NCBI Taxonomy" id="589035"/>
    <lineage>
        <taxon>Bacteria</taxon>
        <taxon>Pseudomonadati</taxon>
        <taxon>Pseudomonadota</taxon>
        <taxon>Alphaproteobacteria</taxon>
        <taxon>Rhodobacterales</taxon>
        <taxon>Paracoccaceae</taxon>
        <taxon>Gemmobacter</taxon>
    </lineage>
</organism>
<dbReference type="InterPro" id="IPR021135">
    <property type="entry name" value="PEP_COase"/>
</dbReference>
<feature type="active site" evidence="3">
    <location>
        <position position="485"/>
    </location>
</feature>
<dbReference type="SUPFAM" id="SSF51621">
    <property type="entry name" value="Phosphoenolpyruvate/pyruvate domain"/>
    <property type="match status" value="1"/>
</dbReference>
<comment type="caution">
    <text evidence="4">The sequence shown here is derived from an EMBL/GenBank/DDBJ whole genome shotgun (WGS) entry which is preliminary data.</text>
</comment>
<dbReference type="EMBL" id="QBKP01000025">
    <property type="protein sequence ID" value="PTX42791.1"/>
    <property type="molecule type" value="Genomic_DNA"/>
</dbReference>
<dbReference type="InterPro" id="IPR015813">
    <property type="entry name" value="Pyrv/PenolPyrv_kinase-like_dom"/>
</dbReference>
<evidence type="ECO:0000256" key="1">
    <source>
        <dbReference type="ARBA" id="ARBA00003670"/>
    </source>
</evidence>
<dbReference type="PRINTS" id="PR00150">
    <property type="entry name" value="PEPCARBXLASE"/>
</dbReference>
<name>A0A2T6AG58_9RHOB</name>
<dbReference type="AlphaFoldDB" id="A0A2T6AG58"/>
<dbReference type="PANTHER" id="PTHR30523">
    <property type="entry name" value="PHOSPHOENOLPYRUVATE CARBOXYLASE"/>
    <property type="match status" value="1"/>
</dbReference>
<proteinExistence type="predicted"/>
<dbReference type="InterPro" id="IPR033129">
    <property type="entry name" value="PEPCASE_His_AS"/>
</dbReference>
<evidence type="ECO:0000256" key="3">
    <source>
        <dbReference type="PROSITE-ProRule" id="PRU10112"/>
    </source>
</evidence>
<protein>
    <recommendedName>
        <fullName evidence="2">Phosphoenolpyruvate carboxylase</fullName>
    </recommendedName>
</protein>
<evidence type="ECO:0000313" key="5">
    <source>
        <dbReference type="Proteomes" id="UP000244224"/>
    </source>
</evidence>
<dbReference type="GO" id="GO:0006099">
    <property type="term" value="P:tricarboxylic acid cycle"/>
    <property type="evidence" value="ECO:0007669"/>
    <property type="project" value="InterPro"/>
</dbReference>
<gene>
    <name evidence="4" type="ORF">C8N34_12512</name>
</gene>
<comment type="function">
    <text evidence="1">Forms oxaloacetate, a four-carbon dicarboxylic acid source for the tricarboxylic acid cycle.</text>
</comment>
<accession>A0A2T6AG58</accession>
<reference evidence="4 5" key="1">
    <citation type="submission" date="2018-04" db="EMBL/GenBank/DDBJ databases">
        <title>Genomic Encyclopedia of Archaeal and Bacterial Type Strains, Phase II (KMG-II): from individual species to whole genera.</title>
        <authorList>
            <person name="Goeker M."/>
        </authorList>
    </citation>
    <scope>NUCLEOTIDE SEQUENCE [LARGE SCALE GENOMIC DNA]</scope>
    <source>
        <strain evidence="4 5">DSM 21823</strain>
    </source>
</reference>
<dbReference type="PROSITE" id="PS00393">
    <property type="entry name" value="PEPCASE_2"/>
    <property type="match status" value="1"/>
</dbReference>
<dbReference type="Proteomes" id="UP000244224">
    <property type="component" value="Unassembled WGS sequence"/>
</dbReference>
<dbReference type="OrthoDB" id="9768133at2"/>
<keyword evidence="4" id="KW-0670">Pyruvate</keyword>
<keyword evidence="5" id="KW-1185">Reference proteome</keyword>
<dbReference type="Pfam" id="PF00311">
    <property type="entry name" value="PEPcase"/>
    <property type="match status" value="1"/>
</dbReference>
<dbReference type="GO" id="GO:0015977">
    <property type="term" value="P:carbon fixation"/>
    <property type="evidence" value="ECO:0007669"/>
    <property type="project" value="InterPro"/>
</dbReference>
<dbReference type="PANTHER" id="PTHR30523:SF32">
    <property type="entry name" value="PHOSPHOENOLPYRUVATE CARBOXYLASE"/>
    <property type="match status" value="1"/>
</dbReference>